<name>A0AAN6TPM1_9PEZI</name>
<evidence type="ECO:0000313" key="2">
    <source>
        <dbReference type="EMBL" id="KAK4118364.1"/>
    </source>
</evidence>
<evidence type="ECO:0000256" key="1">
    <source>
        <dbReference type="SAM" id="MobiDB-lite"/>
    </source>
</evidence>
<evidence type="ECO:0000313" key="3">
    <source>
        <dbReference type="Proteomes" id="UP001302602"/>
    </source>
</evidence>
<feature type="region of interest" description="Disordered" evidence="1">
    <location>
        <begin position="305"/>
        <end position="353"/>
    </location>
</feature>
<sequence>MYWLYPFINVTARFATVCDLVELKKFSAVDLSPKIDGLAEGWQSSDIPFAMTIPISEFEDMFQAEIDPRGPPTAATTAAHSKDDDSASTPGDGASQTNDEQQHHSAQSPGFYHPGSMRAALSSYDSITVPVDSEPNAGNGEADSRCHGRESATSMCDAQGSQTAHVESAAVDGLRCSSPFNIGTNSPPATETASRGWEESRATIFQSINANGMTTSKDQEADELYQSTSGGVLAAREASSLYLLADAAGRGREERRYAEVAPISGPDRGGQSTSSRPNKDQKMGQVATVHSNLGATLSLAIPPSRLGTETQLPSASGSQPGQLHSPAGFSGSSPSETQSPSPLEQVLSERSQERVSHCGLWPNSLPDVIPCGNYISDEALLMSICK</sequence>
<dbReference type="RefSeq" id="XP_062642137.1">
    <property type="nucleotide sequence ID" value="XM_062787071.1"/>
</dbReference>
<accession>A0AAN6TPM1</accession>
<dbReference type="AlphaFoldDB" id="A0AAN6TPM1"/>
<feature type="compositionally biased region" description="Polar residues" evidence="1">
    <location>
        <begin position="307"/>
        <end position="322"/>
    </location>
</feature>
<dbReference type="GeneID" id="87823841"/>
<organism evidence="2 3">
    <name type="scientific">Parathielavia appendiculata</name>
    <dbReference type="NCBI Taxonomy" id="2587402"/>
    <lineage>
        <taxon>Eukaryota</taxon>
        <taxon>Fungi</taxon>
        <taxon>Dikarya</taxon>
        <taxon>Ascomycota</taxon>
        <taxon>Pezizomycotina</taxon>
        <taxon>Sordariomycetes</taxon>
        <taxon>Sordariomycetidae</taxon>
        <taxon>Sordariales</taxon>
        <taxon>Chaetomiaceae</taxon>
        <taxon>Parathielavia</taxon>
    </lineage>
</organism>
<protein>
    <submittedName>
        <fullName evidence="2">Uncharacterized protein</fullName>
    </submittedName>
</protein>
<reference evidence="2" key="2">
    <citation type="submission" date="2023-05" db="EMBL/GenBank/DDBJ databases">
        <authorList>
            <consortium name="Lawrence Berkeley National Laboratory"/>
            <person name="Steindorff A."/>
            <person name="Hensen N."/>
            <person name="Bonometti L."/>
            <person name="Westerberg I."/>
            <person name="Brannstrom I.O."/>
            <person name="Guillou S."/>
            <person name="Cros-Aarteil S."/>
            <person name="Calhoun S."/>
            <person name="Haridas S."/>
            <person name="Kuo A."/>
            <person name="Mondo S."/>
            <person name="Pangilinan J."/>
            <person name="Riley R."/>
            <person name="Labutti K."/>
            <person name="Andreopoulos B."/>
            <person name="Lipzen A."/>
            <person name="Chen C."/>
            <person name="Yanf M."/>
            <person name="Daum C."/>
            <person name="Ng V."/>
            <person name="Clum A."/>
            <person name="Ohm R."/>
            <person name="Martin F."/>
            <person name="Silar P."/>
            <person name="Natvig D."/>
            <person name="Lalanne C."/>
            <person name="Gautier V."/>
            <person name="Ament-Velasquez S.L."/>
            <person name="Kruys A."/>
            <person name="Hutchinson M.I."/>
            <person name="Powell A.J."/>
            <person name="Barry K."/>
            <person name="Miller A.N."/>
            <person name="Grigoriev I.V."/>
            <person name="Debuchy R."/>
            <person name="Gladieux P."/>
            <person name="Thoren M.H."/>
            <person name="Johannesson H."/>
        </authorList>
    </citation>
    <scope>NUCLEOTIDE SEQUENCE</scope>
    <source>
        <strain evidence="2">CBS 731.68</strain>
    </source>
</reference>
<feature type="region of interest" description="Disordered" evidence="1">
    <location>
        <begin position="251"/>
        <end position="286"/>
    </location>
</feature>
<proteinExistence type="predicted"/>
<comment type="caution">
    <text evidence="2">The sequence shown here is derived from an EMBL/GenBank/DDBJ whole genome shotgun (WGS) entry which is preliminary data.</text>
</comment>
<dbReference type="EMBL" id="MU853270">
    <property type="protein sequence ID" value="KAK4118364.1"/>
    <property type="molecule type" value="Genomic_DNA"/>
</dbReference>
<dbReference type="Proteomes" id="UP001302602">
    <property type="component" value="Unassembled WGS sequence"/>
</dbReference>
<feature type="compositionally biased region" description="Polar residues" evidence="1">
    <location>
        <begin position="94"/>
        <end position="108"/>
    </location>
</feature>
<gene>
    <name evidence="2" type="ORF">N657DRAFT_374809</name>
</gene>
<feature type="compositionally biased region" description="Low complexity" evidence="1">
    <location>
        <begin position="330"/>
        <end position="342"/>
    </location>
</feature>
<feature type="region of interest" description="Disordered" evidence="1">
    <location>
        <begin position="66"/>
        <end position="151"/>
    </location>
</feature>
<keyword evidence="3" id="KW-1185">Reference proteome</keyword>
<reference evidence="2" key="1">
    <citation type="journal article" date="2023" name="Mol. Phylogenet. Evol.">
        <title>Genome-scale phylogeny and comparative genomics of the fungal order Sordariales.</title>
        <authorList>
            <person name="Hensen N."/>
            <person name="Bonometti L."/>
            <person name="Westerberg I."/>
            <person name="Brannstrom I.O."/>
            <person name="Guillou S."/>
            <person name="Cros-Aarteil S."/>
            <person name="Calhoun S."/>
            <person name="Haridas S."/>
            <person name="Kuo A."/>
            <person name="Mondo S."/>
            <person name="Pangilinan J."/>
            <person name="Riley R."/>
            <person name="LaButti K."/>
            <person name="Andreopoulos B."/>
            <person name="Lipzen A."/>
            <person name="Chen C."/>
            <person name="Yan M."/>
            <person name="Daum C."/>
            <person name="Ng V."/>
            <person name="Clum A."/>
            <person name="Steindorff A."/>
            <person name="Ohm R.A."/>
            <person name="Martin F."/>
            <person name="Silar P."/>
            <person name="Natvig D.O."/>
            <person name="Lalanne C."/>
            <person name="Gautier V."/>
            <person name="Ament-Velasquez S.L."/>
            <person name="Kruys A."/>
            <person name="Hutchinson M.I."/>
            <person name="Powell A.J."/>
            <person name="Barry K."/>
            <person name="Miller A.N."/>
            <person name="Grigoriev I.V."/>
            <person name="Debuchy R."/>
            <person name="Gladieux P."/>
            <person name="Hiltunen Thoren M."/>
            <person name="Johannesson H."/>
        </authorList>
    </citation>
    <scope>NUCLEOTIDE SEQUENCE</scope>
    <source>
        <strain evidence="2">CBS 731.68</strain>
    </source>
</reference>